<sequence length="205" mass="23236">MKNLIKLIGTSLFLALALVSCEKEDSLQKFLVDTQEKDGYLSTSVPKGIVGFKMDNMSEDSQKAYESINKINLVALPKDAKKVNFEEERERLDKILKSDFYKTLMRHSSDDMKVHLVYEGEKDAIDEVLVYADMPKVGMGLARITGDNMNLNDIMKMMKELENSDLDEQKVKNMLEGFGIKTDSDNHIDEDSIKEALENSGINIQ</sequence>
<name>A0A090Q125_9FLAO</name>
<comment type="caution">
    <text evidence="1">The sequence shown here is derived from an EMBL/GenBank/DDBJ whole genome shotgun (WGS) entry which is preliminary data.</text>
</comment>
<evidence type="ECO:0000313" key="2">
    <source>
        <dbReference type="Proteomes" id="UP000029221"/>
    </source>
</evidence>
<dbReference type="Proteomes" id="UP000029221">
    <property type="component" value="Unassembled WGS sequence"/>
</dbReference>
<dbReference type="eggNOG" id="ENOG5032TIK">
    <property type="taxonomic scope" value="Bacteria"/>
</dbReference>
<accession>A0A090Q125</accession>
<dbReference type="Pfam" id="PF14060">
    <property type="entry name" value="DUF4252"/>
    <property type="match status" value="1"/>
</dbReference>
<gene>
    <name evidence="1" type="ORF">JCM19294_1098</name>
</gene>
<dbReference type="STRING" id="319236.BST91_03185"/>
<dbReference type="PROSITE" id="PS51257">
    <property type="entry name" value="PROKAR_LIPOPROTEIN"/>
    <property type="match status" value="1"/>
</dbReference>
<dbReference type="RefSeq" id="WP_042278276.1">
    <property type="nucleotide sequence ID" value="NZ_BBML01000003.1"/>
</dbReference>
<organism evidence="1 2">
    <name type="scientific">Nonlabens tegetincola</name>
    <dbReference type="NCBI Taxonomy" id="323273"/>
    <lineage>
        <taxon>Bacteria</taxon>
        <taxon>Pseudomonadati</taxon>
        <taxon>Bacteroidota</taxon>
        <taxon>Flavobacteriia</taxon>
        <taxon>Flavobacteriales</taxon>
        <taxon>Flavobacteriaceae</taxon>
        <taxon>Nonlabens</taxon>
    </lineage>
</organism>
<evidence type="ECO:0008006" key="3">
    <source>
        <dbReference type="Google" id="ProtNLM"/>
    </source>
</evidence>
<dbReference type="EMBL" id="BBML01000003">
    <property type="protein sequence ID" value="GAK96789.1"/>
    <property type="molecule type" value="Genomic_DNA"/>
</dbReference>
<reference evidence="1" key="1">
    <citation type="journal article" date="2014" name="Genome Announc.">
        <title>Draft Genome Sequences of Marine Flavobacterium Nonlabens Strains NR17, NR24, NR27, NR32, NR33, and Ara13.</title>
        <authorList>
            <person name="Nakanishi M."/>
            <person name="Meirelles P."/>
            <person name="Suzuki R."/>
            <person name="Takatani N."/>
            <person name="Mino S."/>
            <person name="Suda W."/>
            <person name="Oshima K."/>
            <person name="Hattori M."/>
            <person name="Ohkuma M."/>
            <person name="Hosokawa M."/>
            <person name="Miyashita K."/>
            <person name="Thompson F.L."/>
            <person name="Niwa A."/>
            <person name="Sawabe T."/>
            <person name="Sawabe T."/>
        </authorList>
    </citation>
    <scope>NUCLEOTIDE SEQUENCE [LARGE SCALE GENOMIC DNA]</scope>
    <source>
        <strain evidence="1">JCM 19294</strain>
    </source>
</reference>
<keyword evidence="2" id="KW-1185">Reference proteome</keyword>
<evidence type="ECO:0000313" key="1">
    <source>
        <dbReference type="EMBL" id="GAK96789.1"/>
    </source>
</evidence>
<proteinExistence type="predicted"/>
<protein>
    <recommendedName>
        <fullName evidence="3">DUF4252 domain-containing protein</fullName>
    </recommendedName>
</protein>
<dbReference type="AlphaFoldDB" id="A0A090Q125"/>
<dbReference type="InterPro" id="IPR025348">
    <property type="entry name" value="DUF4252"/>
</dbReference>